<dbReference type="SUPFAM" id="SSF117916">
    <property type="entry name" value="Fe-S cluster assembly (FSCA) domain-like"/>
    <property type="match status" value="1"/>
</dbReference>
<reference evidence="3 4" key="1">
    <citation type="submission" date="2019-09" db="EMBL/GenBank/DDBJ databases">
        <title>Non-baumannii Acinetobacter spp. carrying blaNDM-1 isolated in China.</title>
        <authorList>
            <person name="Cui C."/>
            <person name="Chen C."/>
            <person name="Sun J."/>
            <person name="Liu Y."/>
        </authorList>
    </citation>
    <scope>NUCLEOTIDE SEQUENCE [LARGE SCALE GENOMIC DNA]</scope>
    <source>
        <strain evidence="3 4">B18</strain>
    </source>
</reference>
<dbReference type="PANTHER" id="PTHR42831">
    <property type="entry name" value="FE-S PROTEIN MATURATION AUXILIARY FACTOR YITW"/>
    <property type="match status" value="1"/>
</dbReference>
<sequence length="166" mass="18361">MNLIRHCLDECWDALAQVSDPEIPVLSVLDLGMIRGVELNAQDEIVVRLTPTYSGCPATDLLKDEITAAFQSKGLTPVQVVVDLSEAWTTDWMSESGKQKLQQYGIAPPQGQSHQCGTHVALSDGIRCPHCHSQQTKLLSEFSSTACKALYKCQDCLEPFDYFKCI</sequence>
<dbReference type="RefSeq" id="WP_016658268.1">
    <property type="nucleotide sequence ID" value="NZ_CAXNYR010000001.1"/>
</dbReference>
<evidence type="ECO:0000259" key="2">
    <source>
        <dbReference type="Pfam" id="PF23451"/>
    </source>
</evidence>
<evidence type="ECO:0000313" key="3">
    <source>
        <dbReference type="EMBL" id="QIC70440.1"/>
    </source>
</evidence>
<gene>
    <name evidence="3" type="primary">paaJ</name>
    <name evidence="3" type="ORF">FSC09_08415</name>
</gene>
<name>A0A0F3LMH2_9GAMM</name>
<dbReference type="InterPro" id="IPR034904">
    <property type="entry name" value="FSCA_dom_sf"/>
</dbReference>
<feature type="domain" description="MIP18 family-like" evidence="1">
    <location>
        <begin position="10"/>
        <end position="70"/>
    </location>
</feature>
<dbReference type="InterPro" id="IPR011883">
    <property type="entry name" value="PaaD-like"/>
</dbReference>
<dbReference type="Pfam" id="PF01883">
    <property type="entry name" value="FeS_assembly_P"/>
    <property type="match status" value="1"/>
</dbReference>
<dbReference type="Gene3D" id="3.30.300.130">
    <property type="entry name" value="Fe-S cluster assembly (FSCA)"/>
    <property type="match status" value="1"/>
</dbReference>
<evidence type="ECO:0000259" key="1">
    <source>
        <dbReference type="Pfam" id="PF01883"/>
    </source>
</evidence>
<organism evidence="3 4">
    <name type="scientific">Acinetobacter indicus</name>
    <dbReference type="NCBI Taxonomy" id="756892"/>
    <lineage>
        <taxon>Bacteria</taxon>
        <taxon>Pseudomonadati</taxon>
        <taxon>Pseudomonadota</taxon>
        <taxon>Gammaproteobacteria</taxon>
        <taxon>Moraxellales</taxon>
        <taxon>Moraxellaceae</taxon>
        <taxon>Acinetobacter</taxon>
    </lineage>
</organism>
<dbReference type="InterPro" id="IPR002744">
    <property type="entry name" value="MIP18-like"/>
</dbReference>
<dbReference type="Pfam" id="PF23451">
    <property type="entry name" value="Zn_ribbon_PaaD"/>
    <property type="match status" value="1"/>
</dbReference>
<proteinExistence type="predicted"/>
<dbReference type="AlphaFoldDB" id="A0A0F3LMH2"/>
<dbReference type="InterPro" id="IPR056572">
    <property type="entry name" value="Zn_ribbon_PaaD"/>
</dbReference>
<dbReference type="PANTHER" id="PTHR42831:SF3">
    <property type="entry name" value="1,2-PHENYLACETYL-COA EPOXIDASE, SUBUNIT D-RELATED"/>
    <property type="match status" value="1"/>
</dbReference>
<dbReference type="EMBL" id="CP044455">
    <property type="protein sequence ID" value="QIC70440.1"/>
    <property type="molecule type" value="Genomic_DNA"/>
</dbReference>
<dbReference type="Proteomes" id="UP000503440">
    <property type="component" value="Chromosome"/>
</dbReference>
<accession>A0A0F3LMH2</accession>
<dbReference type="KEGG" id="aid:CTZ23_08345"/>
<protein>
    <submittedName>
        <fullName evidence="3">Phenylacetate-CoA oxygenase subunit PaaJ</fullName>
    </submittedName>
</protein>
<evidence type="ECO:0000313" key="4">
    <source>
        <dbReference type="Proteomes" id="UP000503440"/>
    </source>
</evidence>
<feature type="domain" description="PaaD zinc beta ribbon" evidence="2">
    <location>
        <begin position="119"/>
        <end position="164"/>
    </location>
</feature>
<dbReference type="NCBIfam" id="TIGR02159">
    <property type="entry name" value="PA_CoA_Oxy4"/>
    <property type="match status" value="1"/>
</dbReference>
<dbReference type="InterPro" id="IPR052339">
    <property type="entry name" value="Fe-S_Maturation_MIP18"/>
</dbReference>